<dbReference type="OrthoDB" id="3187773at2759"/>
<dbReference type="InParanoid" id="B0E3B6"/>
<dbReference type="RefSeq" id="XP_001890681.1">
    <property type="nucleotide sequence ID" value="XM_001890646.1"/>
</dbReference>
<name>B0E3B6_LACBS</name>
<dbReference type="AlphaFoldDB" id="B0E3B6"/>
<accession>B0E3B6</accession>
<dbReference type="GeneID" id="6086331"/>
<proteinExistence type="predicted"/>
<dbReference type="EMBL" id="DS547223">
    <property type="protein sequence ID" value="EDQ98668.1"/>
    <property type="molecule type" value="Genomic_DNA"/>
</dbReference>
<organism evidence="2">
    <name type="scientific">Laccaria bicolor (strain S238N-H82 / ATCC MYA-4686)</name>
    <name type="common">Bicoloured deceiver</name>
    <name type="synonym">Laccaria laccata var. bicolor</name>
    <dbReference type="NCBI Taxonomy" id="486041"/>
    <lineage>
        <taxon>Eukaryota</taxon>
        <taxon>Fungi</taxon>
        <taxon>Dikarya</taxon>
        <taxon>Basidiomycota</taxon>
        <taxon>Agaricomycotina</taxon>
        <taxon>Agaricomycetes</taxon>
        <taxon>Agaricomycetidae</taxon>
        <taxon>Agaricales</taxon>
        <taxon>Agaricineae</taxon>
        <taxon>Hydnangiaceae</taxon>
        <taxon>Laccaria</taxon>
    </lineage>
</organism>
<evidence type="ECO:0000313" key="1">
    <source>
        <dbReference type="EMBL" id="EDQ98668.1"/>
    </source>
</evidence>
<dbReference type="KEGG" id="lbc:LACBIDRAFT_298347"/>
<dbReference type="Proteomes" id="UP000001194">
    <property type="component" value="Unassembled WGS sequence"/>
</dbReference>
<keyword evidence="2" id="KW-1185">Reference proteome</keyword>
<sequence length="70" mass="8278">MWKIKPDTYRNGAHIATVLHLDTFLRGGHLQPVFGRDFLPFDFHFSYSLDAFEAYYVSKYADHHSHEICF</sequence>
<protein>
    <submittedName>
        <fullName evidence="1">Predicted protein</fullName>
    </submittedName>
</protein>
<dbReference type="HOGENOM" id="CLU_006344_16_2_1"/>
<gene>
    <name evidence="1" type="ORF">LACBIDRAFT_298347</name>
</gene>
<reference evidence="1 2" key="1">
    <citation type="journal article" date="2008" name="Nature">
        <title>The genome of Laccaria bicolor provides insights into mycorrhizal symbiosis.</title>
        <authorList>
            <person name="Martin F."/>
            <person name="Aerts A."/>
            <person name="Ahren D."/>
            <person name="Brun A."/>
            <person name="Danchin E.G.J."/>
            <person name="Duchaussoy F."/>
            <person name="Gibon J."/>
            <person name="Kohler A."/>
            <person name="Lindquist E."/>
            <person name="Pereda V."/>
            <person name="Salamov A."/>
            <person name="Shapiro H.J."/>
            <person name="Wuyts J."/>
            <person name="Blaudez D."/>
            <person name="Buee M."/>
            <person name="Brokstein P."/>
            <person name="Canbaeck B."/>
            <person name="Cohen D."/>
            <person name="Courty P.E."/>
            <person name="Coutinho P.M."/>
            <person name="Delaruelle C."/>
            <person name="Detter J.C."/>
            <person name="Deveau A."/>
            <person name="DiFazio S."/>
            <person name="Duplessis S."/>
            <person name="Fraissinet-Tachet L."/>
            <person name="Lucic E."/>
            <person name="Frey-Klett P."/>
            <person name="Fourrey C."/>
            <person name="Feussner I."/>
            <person name="Gay G."/>
            <person name="Grimwood J."/>
            <person name="Hoegger P.J."/>
            <person name="Jain P."/>
            <person name="Kilaru S."/>
            <person name="Labbe J."/>
            <person name="Lin Y.C."/>
            <person name="Legue V."/>
            <person name="Le Tacon F."/>
            <person name="Marmeisse R."/>
            <person name="Melayah D."/>
            <person name="Montanini B."/>
            <person name="Muratet M."/>
            <person name="Nehls U."/>
            <person name="Niculita-Hirzel H."/>
            <person name="Oudot-Le Secq M.P."/>
            <person name="Peter M."/>
            <person name="Quesneville H."/>
            <person name="Rajashekar B."/>
            <person name="Reich M."/>
            <person name="Rouhier N."/>
            <person name="Schmutz J."/>
            <person name="Yin T."/>
            <person name="Chalot M."/>
            <person name="Henrissat B."/>
            <person name="Kuees U."/>
            <person name="Lucas S."/>
            <person name="Van de Peer Y."/>
            <person name="Podila G.K."/>
            <person name="Polle A."/>
            <person name="Pukkila P.J."/>
            <person name="Richardson P.M."/>
            <person name="Rouze P."/>
            <person name="Sanders I.R."/>
            <person name="Stajich J.E."/>
            <person name="Tunlid A."/>
            <person name="Tuskan G."/>
            <person name="Grigoriev I.V."/>
        </authorList>
    </citation>
    <scope>NUCLEOTIDE SEQUENCE [LARGE SCALE GENOMIC DNA]</scope>
    <source>
        <strain evidence="2">S238N-H82 / ATCC MYA-4686</strain>
    </source>
</reference>
<evidence type="ECO:0000313" key="2">
    <source>
        <dbReference type="Proteomes" id="UP000001194"/>
    </source>
</evidence>